<proteinExistence type="predicted"/>
<dbReference type="SUPFAM" id="SSF47413">
    <property type="entry name" value="lambda repressor-like DNA-binding domains"/>
    <property type="match status" value="1"/>
</dbReference>
<keyword evidence="6" id="KW-1185">Reference proteome</keyword>
<evidence type="ECO:0000256" key="1">
    <source>
        <dbReference type="ARBA" id="ARBA00023015"/>
    </source>
</evidence>
<sequence>MVVGTARIRFGIAVRRQRNQLGWSQEELADRSGLHRTYIGQIERGARNISIDNMECLAEALAVSLSELLKSE</sequence>
<evidence type="ECO:0000256" key="2">
    <source>
        <dbReference type="ARBA" id="ARBA00023125"/>
    </source>
</evidence>
<evidence type="ECO:0000259" key="4">
    <source>
        <dbReference type="PROSITE" id="PS50943"/>
    </source>
</evidence>
<dbReference type="Gene3D" id="1.10.260.40">
    <property type="entry name" value="lambda repressor-like DNA-binding domains"/>
    <property type="match status" value="1"/>
</dbReference>
<dbReference type="CDD" id="cd00093">
    <property type="entry name" value="HTH_XRE"/>
    <property type="match status" value="1"/>
</dbReference>
<dbReference type="PANTHER" id="PTHR46797">
    <property type="entry name" value="HTH-TYPE TRANSCRIPTIONAL REGULATOR"/>
    <property type="match status" value="1"/>
</dbReference>
<comment type="caution">
    <text evidence="5">The sequence shown here is derived from an EMBL/GenBank/DDBJ whole genome shotgun (WGS) entry which is preliminary data.</text>
</comment>
<dbReference type="Proteomes" id="UP001156836">
    <property type="component" value="Unassembled WGS sequence"/>
</dbReference>
<dbReference type="RefSeq" id="WP_040430504.1">
    <property type="nucleotide sequence ID" value="NZ_BSOZ01000105.1"/>
</dbReference>
<feature type="domain" description="HTH cro/C1-type" evidence="4">
    <location>
        <begin position="14"/>
        <end position="68"/>
    </location>
</feature>
<accession>A0ABQ6C237</accession>
<keyword evidence="3" id="KW-0804">Transcription</keyword>
<dbReference type="InterPro" id="IPR010982">
    <property type="entry name" value="Lambda_DNA-bd_dom_sf"/>
</dbReference>
<dbReference type="InterPro" id="IPR001387">
    <property type="entry name" value="Cro/C1-type_HTH"/>
</dbReference>
<dbReference type="EMBL" id="BSOZ01000105">
    <property type="protein sequence ID" value="GLS06213.1"/>
    <property type="molecule type" value="Genomic_DNA"/>
</dbReference>
<dbReference type="InterPro" id="IPR050807">
    <property type="entry name" value="TransReg_Diox_bact_type"/>
</dbReference>
<evidence type="ECO:0000256" key="3">
    <source>
        <dbReference type="ARBA" id="ARBA00023163"/>
    </source>
</evidence>
<dbReference type="SMART" id="SM00530">
    <property type="entry name" value="HTH_XRE"/>
    <property type="match status" value="1"/>
</dbReference>
<dbReference type="PROSITE" id="PS50943">
    <property type="entry name" value="HTH_CROC1"/>
    <property type="match status" value="1"/>
</dbReference>
<keyword evidence="1" id="KW-0805">Transcription regulation</keyword>
<evidence type="ECO:0000313" key="6">
    <source>
        <dbReference type="Proteomes" id="UP001156836"/>
    </source>
</evidence>
<keyword evidence="2" id="KW-0238">DNA-binding</keyword>
<organism evidence="5 6">
    <name type="scientific">Chitiniphilus shinanonensis</name>
    <dbReference type="NCBI Taxonomy" id="553088"/>
    <lineage>
        <taxon>Bacteria</taxon>
        <taxon>Pseudomonadati</taxon>
        <taxon>Pseudomonadota</taxon>
        <taxon>Betaproteobacteria</taxon>
        <taxon>Neisseriales</taxon>
        <taxon>Chitinibacteraceae</taxon>
        <taxon>Chitiniphilus</taxon>
    </lineage>
</organism>
<reference evidence="6" key="1">
    <citation type="journal article" date="2019" name="Int. J. Syst. Evol. Microbiol.">
        <title>The Global Catalogue of Microorganisms (GCM) 10K type strain sequencing project: providing services to taxonomists for standard genome sequencing and annotation.</title>
        <authorList>
            <consortium name="The Broad Institute Genomics Platform"/>
            <consortium name="The Broad Institute Genome Sequencing Center for Infectious Disease"/>
            <person name="Wu L."/>
            <person name="Ma J."/>
        </authorList>
    </citation>
    <scope>NUCLEOTIDE SEQUENCE [LARGE SCALE GENOMIC DNA]</scope>
    <source>
        <strain evidence="6">NBRC 104970</strain>
    </source>
</reference>
<evidence type="ECO:0000313" key="5">
    <source>
        <dbReference type="EMBL" id="GLS06213.1"/>
    </source>
</evidence>
<dbReference type="Pfam" id="PF01381">
    <property type="entry name" value="HTH_3"/>
    <property type="match status" value="1"/>
</dbReference>
<protein>
    <recommendedName>
        <fullName evidence="4">HTH cro/C1-type domain-containing protein</fullName>
    </recommendedName>
</protein>
<dbReference type="PANTHER" id="PTHR46797:SF23">
    <property type="entry name" value="HTH-TYPE TRANSCRIPTIONAL REGULATOR SUTR"/>
    <property type="match status" value="1"/>
</dbReference>
<gene>
    <name evidence="5" type="ORF">GCM10007860_33830</name>
</gene>
<name>A0ABQ6C237_9NEIS</name>